<name>A0A840NYR5_9HYPH</name>
<dbReference type="Proteomes" id="UP000561417">
    <property type="component" value="Unassembled WGS sequence"/>
</dbReference>
<evidence type="ECO:0000313" key="2">
    <source>
        <dbReference type="Proteomes" id="UP000561417"/>
    </source>
</evidence>
<dbReference type="AlphaFoldDB" id="A0A840NYR5"/>
<comment type="caution">
    <text evidence="1">The sequence shown here is derived from an EMBL/GenBank/DDBJ whole genome shotgun (WGS) entry which is preliminary data.</text>
</comment>
<dbReference type="Gene3D" id="1.25.40.10">
    <property type="entry name" value="Tetratricopeptide repeat domain"/>
    <property type="match status" value="1"/>
</dbReference>
<protein>
    <submittedName>
        <fullName evidence="1">TPR repeat protein</fullName>
    </submittedName>
</protein>
<sequence>MGNIGARWKLCSIYAKGDGVPEDDYKAYKFFAYIVEKGADFGSEDESYASDALVKLAGHIKKDIPQSQVKPNLS</sequence>
<keyword evidence="2" id="KW-1185">Reference proteome</keyword>
<dbReference type="InterPro" id="IPR011990">
    <property type="entry name" value="TPR-like_helical_dom_sf"/>
</dbReference>
<reference evidence="1 2" key="1">
    <citation type="submission" date="2020-08" db="EMBL/GenBank/DDBJ databases">
        <title>Genomic Encyclopedia of Type Strains, Phase IV (KMG-IV): sequencing the most valuable type-strain genomes for metagenomic binning, comparative biology and taxonomic classification.</title>
        <authorList>
            <person name="Goeker M."/>
        </authorList>
    </citation>
    <scope>NUCLEOTIDE SEQUENCE [LARGE SCALE GENOMIC DNA]</scope>
    <source>
        <strain evidence="1 2">DSM 28538</strain>
    </source>
</reference>
<gene>
    <name evidence="1" type="ORF">HNQ69_001529</name>
</gene>
<accession>A0A840NYR5</accession>
<evidence type="ECO:0000313" key="1">
    <source>
        <dbReference type="EMBL" id="MBB5074389.1"/>
    </source>
</evidence>
<dbReference type="RefSeq" id="WP_425486688.1">
    <property type="nucleotide sequence ID" value="NZ_JACHIM010000010.1"/>
</dbReference>
<dbReference type="EMBL" id="JACHIM010000010">
    <property type="protein sequence ID" value="MBB5074389.1"/>
    <property type="molecule type" value="Genomic_DNA"/>
</dbReference>
<proteinExistence type="predicted"/>
<organism evidence="1 2">
    <name type="scientific">Bartonella callosciuri</name>
    <dbReference type="NCBI Taxonomy" id="686223"/>
    <lineage>
        <taxon>Bacteria</taxon>
        <taxon>Pseudomonadati</taxon>
        <taxon>Pseudomonadota</taxon>
        <taxon>Alphaproteobacteria</taxon>
        <taxon>Hyphomicrobiales</taxon>
        <taxon>Bartonellaceae</taxon>
        <taxon>Bartonella</taxon>
    </lineage>
</organism>